<evidence type="ECO:0000256" key="2">
    <source>
        <dbReference type="ARBA" id="ARBA00022692"/>
    </source>
</evidence>
<dbReference type="InterPro" id="IPR024512">
    <property type="entry name" value="Ser_palmitoyltrfase_ssu-like"/>
</dbReference>
<keyword evidence="4 6" id="KW-1133">Transmembrane helix</keyword>
<organism evidence="7 8">
    <name type="scientific">Pseudocercospora eumusae</name>
    <dbReference type="NCBI Taxonomy" id="321146"/>
    <lineage>
        <taxon>Eukaryota</taxon>
        <taxon>Fungi</taxon>
        <taxon>Dikarya</taxon>
        <taxon>Ascomycota</taxon>
        <taxon>Pezizomycotina</taxon>
        <taxon>Dothideomycetes</taxon>
        <taxon>Dothideomycetidae</taxon>
        <taxon>Mycosphaerellales</taxon>
        <taxon>Mycosphaerellaceae</taxon>
        <taxon>Pseudocercospora</taxon>
    </lineage>
</organism>
<name>A0A139HPV0_9PEZI</name>
<dbReference type="Pfam" id="PF11779">
    <property type="entry name" value="SPT_ssu-like"/>
    <property type="match status" value="1"/>
</dbReference>
<comment type="subcellular location">
    <subcellularLocation>
        <location evidence="1">Endoplasmic reticulum membrane</location>
        <topology evidence="1">Multi-pass membrane protein</topology>
    </subcellularLocation>
</comment>
<evidence type="ECO:0000256" key="3">
    <source>
        <dbReference type="ARBA" id="ARBA00022824"/>
    </source>
</evidence>
<evidence type="ECO:0000313" key="7">
    <source>
        <dbReference type="EMBL" id="KXT04490.1"/>
    </source>
</evidence>
<keyword evidence="2 6" id="KW-0812">Transmembrane</keyword>
<sequence>MDISDRTTQYTLGIATLALLAAYFLLQPTGLVKWLQKKNYQYEVTFSLYMLTPTEKFVFNSIAFLSLSMLTLATIMYLPDHVMTISRRTYYYFAGDGCSSPRSAAENLYGTATRAAGWAQTAYQAAMNRTVVEGAQEVATKAAEQVPLEVN</sequence>
<dbReference type="AlphaFoldDB" id="A0A139HPV0"/>
<protein>
    <submittedName>
        <fullName evidence="7">Uncharacterized protein</fullName>
    </submittedName>
</protein>
<dbReference type="EMBL" id="LFZN01000020">
    <property type="protein sequence ID" value="KXT04490.1"/>
    <property type="molecule type" value="Genomic_DNA"/>
</dbReference>
<evidence type="ECO:0000313" key="8">
    <source>
        <dbReference type="Proteomes" id="UP000070133"/>
    </source>
</evidence>
<feature type="transmembrane region" description="Helical" evidence="6">
    <location>
        <begin position="7"/>
        <end position="26"/>
    </location>
</feature>
<proteinExistence type="predicted"/>
<gene>
    <name evidence="7" type="ORF">AC578_8694</name>
</gene>
<accession>A0A139HPV0</accession>
<evidence type="ECO:0000256" key="1">
    <source>
        <dbReference type="ARBA" id="ARBA00004477"/>
    </source>
</evidence>
<feature type="transmembrane region" description="Helical" evidence="6">
    <location>
        <begin position="57"/>
        <end position="78"/>
    </location>
</feature>
<dbReference type="OrthoDB" id="202672at2759"/>
<dbReference type="Proteomes" id="UP000070133">
    <property type="component" value="Unassembled WGS sequence"/>
</dbReference>
<evidence type="ECO:0000256" key="4">
    <source>
        <dbReference type="ARBA" id="ARBA00022989"/>
    </source>
</evidence>
<reference evidence="7 8" key="1">
    <citation type="submission" date="2015-07" db="EMBL/GenBank/DDBJ databases">
        <title>Comparative genomics of the Sigatoka disease complex on banana suggests a link between parallel evolutionary changes in Pseudocercospora fijiensis and Pseudocercospora eumusae and increased virulence on the banana host.</title>
        <authorList>
            <person name="Chang T.-C."/>
            <person name="Salvucci A."/>
            <person name="Crous P.W."/>
            <person name="Stergiopoulos I."/>
        </authorList>
    </citation>
    <scope>NUCLEOTIDE SEQUENCE [LARGE SCALE GENOMIC DNA]</scope>
    <source>
        <strain evidence="7 8">CBS 114824</strain>
    </source>
</reference>
<evidence type="ECO:0000256" key="5">
    <source>
        <dbReference type="ARBA" id="ARBA00023136"/>
    </source>
</evidence>
<evidence type="ECO:0000256" key="6">
    <source>
        <dbReference type="SAM" id="Phobius"/>
    </source>
</evidence>
<keyword evidence="3" id="KW-0256">Endoplasmic reticulum</keyword>
<keyword evidence="8" id="KW-1185">Reference proteome</keyword>
<dbReference type="GO" id="GO:0005789">
    <property type="term" value="C:endoplasmic reticulum membrane"/>
    <property type="evidence" value="ECO:0007669"/>
    <property type="project" value="UniProtKB-SubCell"/>
</dbReference>
<keyword evidence="5 6" id="KW-0472">Membrane</keyword>
<comment type="caution">
    <text evidence="7">The sequence shown here is derived from an EMBL/GenBank/DDBJ whole genome shotgun (WGS) entry which is preliminary data.</text>
</comment>